<feature type="region of interest" description="Disordered" evidence="2">
    <location>
        <begin position="77"/>
        <end position="97"/>
    </location>
</feature>
<evidence type="ECO:0000256" key="3">
    <source>
        <dbReference type="SAM" id="Phobius"/>
    </source>
</evidence>
<keyword evidence="1" id="KW-0175">Coiled coil</keyword>
<evidence type="ECO:0000313" key="4">
    <source>
        <dbReference type="EMBL" id="GIF78497.1"/>
    </source>
</evidence>
<gene>
    <name evidence="4" type="ORF">Asi02nite_80150</name>
</gene>
<feature type="transmembrane region" description="Helical" evidence="3">
    <location>
        <begin position="177"/>
        <end position="197"/>
    </location>
</feature>
<evidence type="ECO:0000256" key="1">
    <source>
        <dbReference type="SAM" id="Coils"/>
    </source>
</evidence>
<dbReference type="EMBL" id="BONE01000150">
    <property type="protein sequence ID" value="GIF78497.1"/>
    <property type="molecule type" value="Genomic_DNA"/>
</dbReference>
<proteinExistence type="predicted"/>
<feature type="compositionally biased region" description="Low complexity" evidence="2">
    <location>
        <begin position="86"/>
        <end position="97"/>
    </location>
</feature>
<organism evidence="4 5">
    <name type="scientific">Asanoa siamensis</name>
    <dbReference type="NCBI Taxonomy" id="926357"/>
    <lineage>
        <taxon>Bacteria</taxon>
        <taxon>Bacillati</taxon>
        <taxon>Actinomycetota</taxon>
        <taxon>Actinomycetes</taxon>
        <taxon>Micromonosporales</taxon>
        <taxon>Micromonosporaceae</taxon>
        <taxon>Asanoa</taxon>
    </lineage>
</organism>
<feature type="transmembrane region" description="Helical" evidence="3">
    <location>
        <begin position="209"/>
        <end position="229"/>
    </location>
</feature>
<keyword evidence="3" id="KW-0812">Transmembrane</keyword>
<dbReference type="RefSeq" id="WP_203719325.1">
    <property type="nucleotide sequence ID" value="NZ_BONE01000150.1"/>
</dbReference>
<feature type="coiled-coil region" evidence="1">
    <location>
        <begin position="33"/>
        <end position="60"/>
    </location>
</feature>
<reference evidence="4 5" key="1">
    <citation type="submission" date="2021-01" db="EMBL/GenBank/DDBJ databases">
        <title>Whole genome shotgun sequence of Asanoa siamensis NBRC 107932.</title>
        <authorList>
            <person name="Komaki H."/>
            <person name="Tamura T."/>
        </authorList>
    </citation>
    <scope>NUCLEOTIDE SEQUENCE [LARGE SCALE GENOMIC DNA]</scope>
    <source>
        <strain evidence="4 5">NBRC 107932</strain>
    </source>
</reference>
<keyword evidence="3" id="KW-0472">Membrane</keyword>
<accession>A0ABQ4D4P5</accession>
<evidence type="ECO:0000313" key="5">
    <source>
        <dbReference type="Proteomes" id="UP000604117"/>
    </source>
</evidence>
<protein>
    <submittedName>
        <fullName evidence="4">Uncharacterized protein</fullName>
    </submittedName>
</protein>
<keyword evidence="3" id="KW-1133">Transmembrane helix</keyword>
<sequence>MTDYRDLITELEATVSRRATDLAAAERAYHDGMTAAAAELRRAEENARETDRRAAAAAATVVEVDQEAERLWSDLQRTRTWPGQRAGATPDPAPATAQPRLDLAEDATATLLAETAHRIHGAHPRAGAPPTDGKLPLFVLPLLPLLGASATATTTAFAAALAGLGTLDIPAADLLRVLGWLAYFAAPFAGLPIATRWTHRRWSTRLDTGGFALTVLGGLCALSAVIVTLT</sequence>
<dbReference type="Proteomes" id="UP000604117">
    <property type="component" value="Unassembled WGS sequence"/>
</dbReference>
<name>A0ABQ4D4P5_9ACTN</name>
<keyword evidence="5" id="KW-1185">Reference proteome</keyword>
<evidence type="ECO:0000256" key="2">
    <source>
        <dbReference type="SAM" id="MobiDB-lite"/>
    </source>
</evidence>
<comment type="caution">
    <text evidence="4">The sequence shown here is derived from an EMBL/GenBank/DDBJ whole genome shotgun (WGS) entry which is preliminary data.</text>
</comment>
<feature type="transmembrane region" description="Helical" evidence="3">
    <location>
        <begin position="142"/>
        <end position="165"/>
    </location>
</feature>